<feature type="chain" id="PRO_5042115089" description="Calmodulin" evidence="1">
    <location>
        <begin position="25"/>
        <end position="259"/>
    </location>
</feature>
<protein>
    <recommendedName>
        <fullName evidence="4">Calmodulin</fullName>
    </recommendedName>
</protein>
<keyword evidence="3" id="KW-1185">Reference proteome</keyword>
<evidence type="ECO:0000313" key="3">
    <source>
        <dbReference type="Proteomes" id="UP001295423"/>
    </source>
</evidence>
<organism evidence="2 3">
    <name type="scientific">Cylindrotheca closterium</name>
    <dbReference type="NCBI Taxonomy" id="2856"/>
    <lineage>
        <taxon>Eukaryota</taxon>
        <taxon>Sar</taxon>
        <taxon>Stramenopiles</taxon>
        <taxon>Ochrophyta</taxon>
        <taxon>Bacillariophyta</taxon>
        <taxon>Bacillariophyceae</taxon>
        <taxon>Bacillariophycidae</taxon>
        <taxon>Bacillariales</taxon>
        <taxon>Bacillariaceae</taxon>
        <taxon>Cylindrotheca</taxon>
    </lineage>
</organism>
<feature type="signal peptide" evidence="1">
    <location>
        <begin position="1"/>
        <end position="24"/>
    </location>
</feature>
<dbReference type="AlphaFoldDB" id="A0AAD2FXG7"/>
<reference evidence="2" key="1">
    <citation type="submission" date="2023-08" db="EMBL/GenBank/DDBJ databases">
        <authorList>
            <person name="Audoor S."/>
            <person name="Bilcke G."/>
        </authorList>
    </citation>
    <scope>NUCLEOTIDE SEQUENCE</scope>
</reference>
<proteinExistence type="predicted"/>
<comment type="caution">
    <text evidence="2">The sequence shown here is derived from an EMBL/GenBank/DDBJ whole genome shotgun (WGS) entry which is preliminary data.</text>
</comment>
<dbReference type="Proteomes" id="UP001295423">
    <property type="component" value="Unassembled WGS sequence"/>
</dbReference>
<name>A0AAD2FXG7_9STRA</name>
<sequence>MNSSWKSLCLLGFLIASLEVPIEAFSTSSQTSPIRDQSDRRSFVTQTLGGIVSGAGILTSSPSPSFAYDTARVQKWPGVEYLEPFCEFQLAIQAVAIAAEDESKYPLIKKRLEQFFKGAVMSERNLYAGIALTYTNKIKYDPQELPNYVQLDQQERFNLVEDTMINLKNLMVSIPATPTATYNKQDILDYANGATVSLKRWFALIPKEDVDKAMKLFMVSRFADANKDGRVDLEESEAIPEEYRELWKKRLGFIGALTI</sequence>
<gene>
    <name evidence="2" type="ORF">CYCCA115_LOCUS15285</name>
</gene>
<accession>A0AAD2FXG7</accession>
<evidence type="ECO:0000256" key="1">
    <source>
        <dbReference type="SAM" id="SignalP"/>
    </source>
</evidence>
<evidence type="ECO:0008006" key="4">
    <source>
        <dbReference type="Google" id="ProtNLM"/>
    </source>
</evidence>
<dbReference type="EMBL" id="CAKOGP040001869">
    <property type="protein sequence ID" value="CAJ1954693.1"/>
    <property type="molecule type" value="Genomic_DNA"/>
</dbReference>
<keyword evidence="1" id="KW-0732">Signal</keyword>
<evidence type="ECO:0000313" key="2">
    <source>
        <dbReference type="EMBL" id="CAJ1954693.1"/>
    </source>
</evidence>